<dbReference type="Gene3D" id="3.30.420.10">
    <property type="entry name" value="Ribonuclease H-like superfamily/Ribonuclease H"/>
    <property type="match status" value="1"/>
</dbReference>
<dbReference type="Pfam" id="PF00929">
    <property type="entry name" value="RNase_T"/>
    <property type="match status" value="1"/>
</dbReference>
<keyword evidence="10" id="KW-1185">Reference proteome</keyword>
<evidence type="ECO:0000256" key="5">
    <source>
        <dbReference type="ARBA" id="ARBA00022839"/>
    </source>
</evidence>
<evidence type="ECO:0000313" key="10">
    <source>
        <dbReference type="Proteomes" id="UP001431783"/>
    </source>
</evidence>
<evidence type="ECO:0000256" key="6">
    <source>
        <dbReference type="ARBA" id="ARBA00022842"/>
    </source>
</evidence>
<dbReference type="GO" id="GO:0005737">
    <property type="term" value="C:cytoplasm"/>
    <property type="evidence" value="ECO:0007669"/>
    <property type="project" value="TreeGrafter"/>
</dbReference>
<evidence type="ECO:0000256" key="3">
    <source>
        <dbReference type="ARBA" id="ARBA00022723"/>
    </source>
</evidence>
<keyword evidence="5" id="KW-0269">Exonuclease</keyword>
<dbReference type="AlphaFoldDB" id="A0AAW1V1B7"/>
<dbReference type="GO" id="GO:0006308">
    <property type="term" value="P:DNA catabolic process"/>
    <property type="evidence" value="ECO:0007669"/>
    <property type="project" value="TreeGrafter"/>
</dbReference>
<accession>A0AAW1V1B7</accession>
<evidence type="ECO:0000256" key="4">
    <source>
        <dbReference type="ARBA" id="ARBA00022801"/>
    </source>
</evidence>
<dbReference type="PANTHER" id="PTHR13058">
    <property type="entry name" value="THREE PRIME REPAIR EXONUCLEASE 1, 2"/>
    <property type="match status" value="1"/>
</dbReference>
<keyword evidence="2" id="KW-0540">Nuclease</keyword>
<sequence length="333" mass="37913">MLAKLFSTQSYRNMSHEKLKIFNFAFLDLETTGLPSNEYNKTKITELSIAVVESNHIRLGVYPRIRNKLNLCFNPSKIVNPIVTELTGLANDILENQTYFSQNVVNIINEFLNLQKKPICLVAHNGNKFDYPILQADINKAGGSLNEDILCIDSLLCFQDLHNERTKLDQPSSRCNIQELVVENKEFDVPHVKRQKVITGVFSKNPTEFSDEYDKLLCDAVDEYEKSIKNHNIQKINETTPKKQVISINSEIRQGRVNVTSTVKKKLTSFKLCDIYKRLTCKDPVHSHHAEGDVDCLIHCAAAYGDDFVEWANKNAKFFSTIPAMRPGVKIGF</sequence>
<evidence type="ECO:0000256" key="1">
    <source>
        <dbReference type="ARBA" id="ARBA00001946"/>
    </source>
</evidence>
<dbReference type="GO" id="GO:0046872">
    <property type="term" value="F:metal ion binding"/>
    <property type="evidence" value="ECO:0007669"/>
    <property type="project" value="UniProtKB-KW"/>
</dbReference>
<comment type="caution">
    <text evidence="9">The sequence shown here is derived from an EMBL/GenBank/DDBJ whole genome shotgun (WGS) entry which is preliminary data.</text>
</comment>
<dbReference type="EMBL" id="JARQZJ010000102">
    <property type="protein sequence ID" value="KAK9886836.1"/>
    <property type="molecule type" value="Genomic_DNA"/>
</dbReference>
<keyword evidence="6" id="KW-0460">Magnesium</keyword>
<protein>
    <recommendedName>
        <fullName evidence="8">Exonuclease domain-containing protein</fullName>
    </recommendedName>
</protein>
<dbReference type="InterPro" id="IPR036397">
    <property type="entry name" value="RNaseH_sf"/>
</dbReference>
<dbReference type="InterPro" id="IPR013520">
    <property type="entry name" value="Ribonucl_H"/>
</dbReference>
<evidence type="ECO:0000259" key="8">
    <source>
        <dbReference type="SMART" id="SM00479"/>
    </source>
</evidence>
<dbReference type="Proteomes" id="UP001431783">
    <property type="component" value="Unassembled WGS sequence"/>
</dbReference>
<dbReference type="PANTHER" id="PTHR13058:SF19">
    <property type="entry name" value="LD40940P"/>
    <property type="match status" value="1"/>
</dbReference>
<dbReference type="SUPFAM" id="SSF53098">
    <property type="entry name" value="Ribonuclease H-like"/>
    <property type="match status" value="1"/>
</dbReference>
<proteinExistence type="inferred from homology"/>
<dbReference type="InterPro" id="IPR040393">
    <property type="entry name" value="TREX1/2"/>
</dbReference>
<evidence type="ECO:0000256" key="2">
    <source>
        <dbReference type="ARBA" id="ARBA00022722"/>
    </source>
</evidence>
<comment type="similarity">
    <text evidence="7">Belongs to the exonuclease superfamily. TREX family.</text>
</comment>
<gene>
    <name evidence="9" type="ORF">WA026_018486</name>
</gene>
<dbReference type="GO" id="GO:0008296">
    <property type="term" value="F:3'-5'-DNA exonuclease activity"/>
    <property type="evidence" value="ECO:0007669"/>
    <property type="project" value="TreeGrafter"/>
</dbReference>
<evidence type="ECO:0000256" key="7">
    <source>
        <dbReference type="ARBA" id="ARBA00025769"/>
    </source>
</evidence>
<reference evidence="9 10" key="1">
    <citation type="submission" date="2023-03" db="EMBL/GenBank/DDBJ databases">
        <title>Genome insight into feeding habits of ladybird beetles.</title>
        <authorList>
            <person name="Li H.-S."/>
            <person name="Huang Y.-H."/>
            <person name="Pang H."/>
        </authorList>
    </citation>
    <scope>NUCLEOTIDE SEQUENCE [LARGE SCALE GENOMIC DNA]</scope>
    <source>
        <strain evidence="9">SYSU_2023b</strain>
        <tissue evidence="9">Whole body</tissue>
    </source>
</reference>
<dbReference type="GO" id="GO:0003676">
    <property type="term" value="F:nucleic acid binding"/>
    <property type="evidence" value="ECO:0007669"/>
    <property type="project" value="InterPro"/>
</dbReference>
<keyword evidence="3" id="KW-0479">Metal-binding</keyword>
<evidence type="ECO:0000313" key="9">
    <source>
        <dbReference type="EMBL" id="KAK9886836.1"/>
    </source>
</evidence>
<keyword evidence="4" id="KW-0378">Hydrolase</keyword>
<comment type="cofactor">
    <cofactor evidence="1">
        <name>Mg(2+)</name>
        <dbReference type="ChEBI" id="CHEBI:18420"/>
    </cofactor>
</comment>
<dbReference type="SMART" id="SM00479">
    <property type="entry name" value="EXOIII"/>
    <property type="match status" value="1"/>
</dbReference>
<organism evidence="9 10">
    <name type="scientific">Henosepilachna vigintioctopunctata</name>
    <dbReference type="NCBI Taxonomy" id="420089"/>
    <lineage>
        <taxon>Eukaryota</taxon>
        <taxon>Metazoa</taxon>
        <taxon>Ecdysozoa</taxon>
        <taxon>Arthropoda</taxon>
        <taxon>Hexapoda</taxon>
        <taxon>Insecta</taxon>
        <taxon>Pterygota</taxon>
        <taxon>Neoptera</taxon>
        <taxon>Endopterygota</taxon>
        <taxon>Coleoptera</taxon>
        <taxon>Polyphaga</taxon>
        <taxon>Cucujiformia</taxon>
        <taxon>Coccinelloidea</taxon>
        <taxon>Coccinellidae</taxon>
        <taxon>Epilachninae</taxon>
        <taxon>Epilachnini</taxon>
        <taxon>Henosepilachna</taxon>
    </lineage>
</organism>
<name>A0AAW1V1B7_9CUCU</name>
<feature type="domain" description="Exonuclease" evidence="8">
    <location>
        <begin position="23"/>
        <end position="310"/>
    </location>
</feature>
<dbReference type="InterPro" id="IPR012337">
    <property type="entry name" value="RNaseH-like_sf"/>
</dbReference>